<comment type="caution">
    <text evidence="1">The sequence shown here is derived from an EMBL/GenBank/DDBJ whole genome shotgun (WGS) entry which is preliminary data.</text>
</comment>
<proteinExistence type="predicted"/>
<sequence length="262" mass="27840">MGDVKNVYAAEPTASGCIFAAPLGTPGPAMPNPFAALHPAYVDLGDVGEDGFNEVTDRSIERKRNFGGKVVKVLQTEFGKTIELVFLESLNANVLKAIHGDSNVTVVAANSAHGEIVETRKNAKRLPHMRWVVDTIDSSLGTSGNPAKFRDYIPDGQIVETGDVKKVHSDTIEYAVTIEAFEDENGEHMYSWSDNGRLIVPAPAVWAAETDYAGGVYVTLPTGEELKATLGGESGLTAPTAPGLGNQVIDGTVVWLQVSASD</sequence>
<dbReference type="Pfam" id="PF25681">
    <property type="entry name" value="Phage_TTP_17"/>
    <property type="match status" value="1"/>
</dbReference>
<organism evidence="1 2">
    <name type="scientific">Mycolicibacterium conceptionense</name>
    <dbReference type="NCBI Taxonomy" id="451644"/>
    <lineage>
        <taxon>Bacteria</taxon>
        <taxon>Bacillati</taxon>
        <taxon>Actinomycetota</taxon>
        <taxon>Actinomycetes</taxon>
        <taxon>Mycobacteriales</taxon>
        <taxon>Mycobacteriaceae</taxon>
        <taxon>Mycolicibacterium</taxon>
    </lineage>
</organism>
<gene>
    <name evidence="1" type="ORF">A5726_30015</name>
</gene>
<name>A0A1A1ZJR6_9MYCO</name>
<evidence type="ECO:0000313" key="2">
    <source>
        <dbReference type="Proteomes" id="UP000093779"/>
    </source>
</evidence>
<accession>A0A1A1ZJR6</accession>
<dbReference type="EMBL" id="LZHX01000004">
    <property type="protein sequence ID" value="OBF29832.1"/>
    <property type="molecule type" value="Genomic_DNA"/>
</dbReference>
<protein>
    <recommendedName>
        <fullName evidence="3">Major tail protein</fullName>
    </recommendedName>
</protein>
<reference evidence="1 2" key="1">
    <citation type="submission" date="2016-06" db="EMBL/GenBank/DDBJ databases">
        <authorList>
            <person name="Kjaerup R.B."/>
            <person name="Dalgaard T.S."/>
            <person name="Juul-Madsen H.R."/>
        </authorList>
    </citation>
    <scope>NUCLEOTIDE SEQUENCE [LARGE SCALE GENOMIC DNA]</scope>
    <source>
        <strain evidence="1 2">ACS1953</strain>
    </source>
</reference>
<dbReference type="AlphaFoldDB" id="A0A1A1ZJR6"/>
<evidence type="ECO:0008006" key="3">
    <source>
        <dbReference type="Google" id="ProtNLM"/>
    </source>
</evidence>
<evidence type="ECO:0000313" key="1">
    <source>
        <dbReference type="EMBL" id="OBF29832.1"/>
    </source>
</evidence>
<dbReference type="RefSeq" id="WP_064894074.1">
    <property type="nucleotide sequence ID" value="NZ_JAYXBU010000018.1"/>
</dbReference>
<dbReference type="Proteomes" id="UP000093779">
    <property type="component" value="Unassembled WGS sequence"/>
</dbReference>
<dbReference type="InterPro" id="IPR058154">
    <property type="entry name" value="Bxb1_TTP-like"/>
</dbReference>